<accession>A0ABP3ULV3</accession>
<evidence type="ECO:0000313" key="6">
    <source>
        <dbReference type="EMBL" id="GAA0735784.1"/>
    </source>
</evidence>
<dbReference type="InterPro" id="IPR006480">
    <property type="entry name" value="Phage_holin_4_1"/>
</dbReference>
<feature type="transmembrane region" description="Helical" evidence="5">
    <location>
        <begin position="7"/>
        <end position="25"/>
    </location>
</feature>
<protein>
    <submittedName>
        <fullName evidence="6">Holin family protein</fullName>
    </submittedName>
</protein>
<evidence type="ECO:0000313" key="7">
    <source>
        <dbReference type="Proteomes" id="UP001501510"/>
    </source>
</evidence>
<keyword evidence="7" id="KW-1185">Reference proteome</keyword>
<dbReference type="RefSeq" id="WP_343759451.1">
    <property type="nucleotide sequence ID" value="NZ_BAAACG010000006.1"/>
</dbReference>
<gene>
    <name evidence="6" type="ORF">GCM10008906_09930</name>
</gene>
<keyword evidence="4 5" id="KW-0472">Membrane</keyword>
<dbReference type="Pfam" id="PF05105">
    <property type="entry name" value="Phage_holin_4_1"/>
    <property type="match status" value="1"/>
</dbReference>
<evidence type="ECO:0000256" key="3">
    <source>
        <dbReference type="ARBA" id="ARBA00022989"/>
    </source>
</evidence>
<organism evidence="6 7">
    <name type="scientific">Clostridium oceanicum</name>
    <dbReference type="NCBI Taxonomy" id="1543"/>
    <lineage>
        <taxon>Bacteria</taxon>
        <taxon>Bacillati</taxon>
        <taxon>Bacillota</taxon>
        <taxon>Clostridia</taxon>
        <taxon>Eubacteriales</taxon>
        <taxon>Clostridiaceae</taxon>
        <taxon>Clostridium</taxon>
    </lineage>
</organism>
<sequence length="140" mass="15623">MDKQNIFNTVVAGIGTWFTYVFGAWDTALAVLIGFMLIDYLSGIVASYTNNILNSKIGFKGILKKSLILLVLILGVLLDRLLNDGTWVFRTLICYFYIANEGLSIIENVGKCGVDFPPAIKNALTQLKEENKKNIKEQDK</sequence>
<keyword evidence="2 5" id="KW-0812">Transmembrane</keyword>
<comment type="subcellular location">
    <subcellularLocation>
        <location evidence="1">Membrane</location>
        <topology evidence="1">Multi-pass membrane protein</topology>
    </subcellularLocation>
</comment>
<evidence type="ECO:0000256" key="5">
    <source>
        <dbReference type="SAM" id="Phobius"/>
    </source>
</evidence>
<evidence type="ECO:0000256" key="1">
    <source>
        <dbReference type="ARBA" id="ARBA00004141"/>
    </source>
</evidence>
<dbReference type="EMBL" id="BAAACG010000006">
    <property type="protein sequence ID" value="GAA0735784.1"/>
    <property type="molecule type" value="Genomic_DNA"/>
</dbReference>
<feature type="transmembrane region" description="Helical" evidence="5">
    <location>
        <begin position="62"/>
        <end position="82"/>
    </location>
</feature>
<name>A0ABP3ULV3_9CLOT</name>
<evidence type="ECO:0000256" key="4">
    <source>
        <dbReference type="ARBA" id="ARBA00023136"/>
    </source>
</evidence>
<proteinExistence type="predicted"/>
<comment type="caution">
    <text evidence="6">The sequence shown here is derived from an EMBL/GenBank/DDBJ whole genome shotgun (WGS) entry which is preliminary data.</text>
</comment>
<keyword evidence="3 5" id="KW-1133">Transmembrane helix</keyword>
<evidence type="ECO:0000256" key="2">
    <source>
        <dbReference type="ARBA" id="ARBA00022692"/>
    </source>
</evidence>
<reference evidence="7" key="1">
    <citation type="journal article" date="2019" name="Int. J. Syst. Evol. Microbiol.">
        <title>The Global Catalogue of Microorganisms (GCM) 10K type strain sequencing project: providing services to taxonomists for standard genome sequencing and annotation.</title>
        <authorList>
            <consortium name="The Broad Institute Genomics Platform"/>
            <consortium name="The Broad Institute Genome Sequencing Center for Infectious Disease"/>
            <person name="Wu L."/>
            <person name="Ma J."/>
        </authorList>
    </citation>
    <scope>NUCLEOTIDE SEQUENCE [LARGE SCALE GENOMIC DNA]</scope>
    <source>
        <strain evidence="7">JCM 1407</strain>
    </source>
</reference>
<feature type="transmembrane region" description="Helical" evidence="5">
    <location>
        <begin position="31"/>
        <end position="50"/>
    </location>
</feature>
<dbReference type="Proteomes" id="UP001501510">
    <property type="component" value="Unassembled WGS sequence"/>
</dbReference>
<dbReference type="NCBIfam" id="TIGR01593">
    <property type="entry name" value="holin_tox_secr"/>
    <property type="match status" value="1"/>
</dbReference>